<feature type="signal peptide" evidence="2">
    <location>
        <begin position="1"/>
        <end position="16"/>
    </location>
</feature>
<protein>
    <submittedName>
        <fullName evidence="3">Uncharacterized protein</fullName>
    </submittedName>
</protein>
<dbReference type="Proteomes" id="UP000324748">
    <property type="component" value="Unassembled WGS sequence"/>
</dbReference>
<feature type="chain" id="PRO_5022802984" evidence="2">
    <location>
        <begin position="17"/>
        <end position="193"/>
    </location>
</feature>
<keyword evidence="1" id="KW-0472">Membrane</keyword>
<evidence type="ECO:0000313" key="4">
    <source>
        <dbReference type="Proteomes" id="UP000324748"/>
    </source>
</evidence>
<dbReference type="AlphaFoldDB" id="A0A5B0NCP2"/>
<comment type="caution">
    <text evidence="3">The sequence shown here is derived from an EMBL/GenBank/DDBJ whole genome shotgun (WGS) entry which is preliminary data.</text>
</comment>
<keyword evidence="1" id="KW-0812">Transmembrane</keyword>
<proteinExistence type="predicted"/>
<keyword evidence="1" id="KW-1133">Transmembrane helix</keyword>
<name>A0A5B0NCP2_PUCGR</name>
<reference evidence="3 4" key="1">
    <citation type="submission" date="2019-05" db="EMBL/GenBank/DDBJ databases">
        <title>Emergence of the Ug99 lineage of the wheat stem rust pathogen through somatic hybridization.</title>
        <authorList>
            <person name="Li F."/>
            <person name="Upadhyaya N.M."/>
            <person name="Sperschneider J."/>
            <person name="Matny O."/>
            <person name="Nguyen-Phuc H."/>
            <person name="Mago R."/>
            <person name="Raley C."/>
            <person name="Miller M.E."/>
            <person name="Silverstein K.A.T."/>
            <person name="Henningsen E."/>
            <person name="Hirsch C.D."/>
            <person name="Visser B."/>
            <person name="Pretorius Z.A."/>
            <person name="Steffenson B.J."/>
            <person name="Schwessinger B."/>
            <person name="Dodds P.N."/>
            <person name="Figueroa M."/>
        </authorList>
    </citation>
    <scope>NUCLEOTIDE SEQUENCE [LARGE SCALE GENOMIC DNA]</scope>
    <source>
        <strain evidence="3">21-0</strain>
    </source>
</reference>
<sequence length="193" mass="21711">MASWALILILVRHCLGSESSIELSQLTHTEKALENASPSCLSQHHPNQAEVNFTRSPSSSHQIDIKIDHDDQHSFQRIPGTYTVQKPTDLAFCRAELNEGVVVISSTQPQTNEMTAALNIHNQLQHSMEIAEFENQLEIQNRRLRRRMSYLALLFVGFCVSLGLLIKIFILPITDALLHPNDYPYFAPAPGPL</sequence>
<keyword evidence="2" id="KW-0732">Signal</keyword>
<evidence type="ECO:0000256" key="2">
    <source>
        <dbReference type="SAM" id="SignalP"/>
    </source>
</evidence>
<feature type="transmembrane region" description="Helical" evidence="1">
    <location>
        <begin position="150"/>
        <end position="173"/>
    </location>
</feature>
<evidence type="ECO:0000256" key="1">
    <source>
        <dbReference type="SAM" id="Phobius"/>
    </source>
</evidence>
<organism evidence="3 4">
    <name type="scientific">Puccinia graminis f. sp. tritici</name>
    <dbReference type="NCBI Taxonomy" id="56615"/>
    <lineage>
        <taxon>Eukaryota</taxon>
        <taxon>Fungi</taxon>
        <taxon>Dikarya</taxon>
        <taxon>Basidiomycota</taxon>
        <taxon>Pucciniomycotina</taxon>
        <taxon>Pucciniomycetes</taxon>
        <taxon>Pucciniales</taxon>
        <taxon>Pucciniaceae</taxon>
        <taxon>Puccinia</taxon>
    </lineage>
</organism>
<gene>
    <name evidence="3" type="ORF">PGT21_021479</name>
</gene>
<keyword evidence="4" id="KW-1185">Reference proteome</keyword>
<dbReference type="EMBL" id="VSWC01000105">
    <property type="protein sequence ID" value="KAA1087085.1"/>
    <property type="molecule type" value="Genomic_DNA"/>
</dbReference>
<accession>A0A5B0NCP2</accession>
<evidence type="ECO:0000313" key="3">
    <source>
        <dbReference type="EMBL" id="KAA1087085.1"/>
    </source>
</evidence>